<gene>
    <name evidence="1" type="ORF">MCOR_18292</name>
</gene>
<evidence type="ECO:0000313" key="1">
    <source>
        <dbReference type="EMBL" id="CAC5382470.1"/>
    </source>
</evidence>
<name>A0A6J8BH15_MYTCO</name>
<evidence type="ECO:0008006" key="3">
    <source>
        <dbReference type="Google" id="ProtNLM"/>
    </source>
</evidence>
<proteinExistence type="predicted"/>
<dbReference type="EMBL" id="CACVKT020003220">
    <property type="protein sequence ID" value="CAC5382470.1"/>
    <property type="molecule type" value="Genomic_DNA"/>
</dbReference>
<dbReference type="SUPFAM" id="SSF101898">
    <property type="entry name" value="NHL repeat"/>
    <property type="match status" value="1"/>
</dbReference>
<dbReference type="Gene3D" id="2.120.10.30">
    <property type="entry name" value="TolB, C-terminal domain"/>
    <property type="match status" value="1"/>
</dbReference>
<dbReference type="InterPro" id="IPR011042">
    <property type="entry name" value="6-blade_b-propeller_TolB-like"/>
</dbReference>
<keyword evidence="2" id="KW-1185">Reference proteome</keyword>
<dbReference type="Proteomes" id="UP000507470">
    <property type="component" value="Unassembled WGS sequence"/>
</dbReference>
<accession>A0A6J8BH15</accession>
<organism evidence="1 2">
    <name type="scientific">Mytilus coruscus</name>
    <name type="common">Sea mussel</name>
    <dbReference type="NCBI Taxonomy" id="42192"/>
    <lineage>
        <taxon>Eukaryota</taxon>
        <taxon>Metazoa</taxon>
        <taxon>Spiralia</taxon>
        <taxon>Lophotrochozoa</taxon>
        <taxon>Mollusca</taxon>
        <taxon>Bivalvia</taxon>
        <taxon>Autobranchia</taxon>
        <taxon>Pteriomorphia</taxon>
        <taxon>Mytilida</taxon>
        <taxon>Mytiloidea</taxon>
        <taxon>Mytilidae</taxon>
        <taxon>Mytilinae</taxon>
        <taxon>Mytilus</taxon>
    </lineage>
</organism>
<evidence type="ECO:0000313" key="2">
    <source>
        <dbReference type="Proteomes" id="UP000507470"/>
    </source>
</evidence>
<dbReference type="OrthoDB" id="6131095at2759"/>
<sequence length="369" mass="42006">MTPSFKKTGNERNEQYRDQPLLSVVLTYDPSLQELALPHLERSNSQNTQTSSQLEYVKLTTSTTDFDTTGEEDVFLTSNSEQCDILQKYEKLYESNLKTEHDIDSDPKCTVDSMVITGDNQLLIVDKENNCLKILDEENMWHNTNEPKSKLIRVTPLYNNVIAAIFSNEEKIQYIQISSDKMNYTGKEIDLKTLGKPYNIAYNKDHFAVRIGLGLKGRFVILNTEENILHIIWNSKMRFGDFNENSVEVALSLSEGCIFISSFDKNAVYCVNFNGHTLWTTPVSCPKGILYVSNTVFLHQRNIILACQSPNVIYQIDSKSGKLTLLIEEKDGINVTKCIGYKETETECLLYTDSNTGEIFEFSLTAKNL</sequence>
<dbReference type="AlphaFoldDB" id="A0A6J8BH15"/>
<protein>
    <recommendedName>
        <fullName evidence="3">TRIM2_3</fullName>
    </recommendedName>
</protein>
<reference evidence="1 2" key="1">
    <citation type="submission" date="2020-06" db="EMBL/GenBank/DDBJ databases">
        <authorList>
            <person name="Li R."/>
            <person name="Bekaert M."/>
        </authorList>
    </citation>
    <scope>NUCLEOTIDE SEQUENCE [LARGE SCALE GENOMIC DNA]</scope>
    <source>
        <strain evidence="2">wild</strain>
    </source>
</reference>